<feature type="compositionally biased region" description="Pro residues" evidence="1">
    <location>
        <begin position="1"/>
        <end position="10"/>
    </location>
</feature>
<reference evidence="3 4" key="1">
    <citation type="submission" date="2020-08" db="EMBL/GenBank/DDBJ databases">
        <title>Genomic Encyclopedia of Type Strains, Phase III (KMG-III): the genomes of soil and plant-associated and newly described type strains.</title>
        <authorList>
            <person name="Whitman W."/>
        </authorList>
    </citation>
    <scope>NUCLEOTIDE SEQUENCE [LARGE SCALE GENOMIC DNA]</scope>
    <source>
        <strain evidence="3 4">CECT 8305</strain>
    </source>
</reference>
<keyword evidence="2" id="KW-0472">Membrane</keyword>
<protein>
    <submittedName>
        <fullName evidence="3">Uncharacterized protein</fullName>
    </submittedName>
</protein>
<gene>
    <name evidence="3" type="ORF">FHS42_000015</name>
</gene>
<evidence type="ECO:0000256" key="1">
    <source>
        <dbReference type="SAM" id="MobiDB-lite"/>
    </source>
</evidence>
<dbReference type="RefSeq" id="WP_184568406.1">
    <property type="nucleotide sequence ID" value="NZ_JACHJL010000001.1"/>
</dbReference>
<feature type="region of interest" description="Disordered" evidence="1">
    <location>
        <begin position="1"/>
        <end position="22"/>
    </location>
</feature>
<sequence>MTGPGDPPEGTPESVAGSGDDDYRSVVFDESFVQAARLQEFSARERISDHTPAVRSRRPWRRQRGSSRQAIALMVLIVVAFTAAVYMGVQHPYERPTGQLAGPLRSTLVPLAPRGAVPGGAAKDLYANSPAKTFRIGADGVTLPDTKSTPHFSESQVTDALVTAKEFLVHSALDPDTLAGGDARAVRLLLDPEQIGQFDESLARPSDDGRHAATGWVMRFDPQRVSLAEEPVRVQGRLAVTEVSASALEVVADHTYVYAVRRAAKKADGAKGATNAESTGAEAGERGAASAAEGPRDSGAAKGAQGARTGADASGASEGSVSGDSRDLVGPVAVPGTGPHSLFTVRREARFRFDRDDLRDHHVEVLESALQAGPQGCAADAAAYLRPLFAGQSAPSDTSAGTNPYATGRPTDSLCGVLAPNAQPSGLSRR</sequence>
<evidence type="ECO:0000313" key="3">
    <source>
        <dbReference type="EMBL" id="MBB5932997.1"/>
    </source>
</evidence>
<feature type="compositionally biased region" description="Low complexity" evidence="1">
    <location>
        <begin position="270"/>
        <end position="293"/>
    </location>
</feature>
<keyword evidence="2" id="KW-0812">Transmembrane</keyword>
<feature type="region of interest" description="Disordered" evidence="1">
    <location>
        <begin position="391"/>
        <end position="430"/>
    </location>
</feature>
<evidence type="ECO:0000313" key="4">
    <source>
        <dbReference type="Proteomes" id="UP000588098"/>
    </source>
</evidence>
<dbReference type="AlphaFoldDB" id="A0A7W9Q561"/>
<evidence type="ECO:0000256" key="2">
    <source>
        <dbReference type="SAM" id="Phobius"/>
    </source>
</evidence>
<comment type="caution">
    <text evidence="3">The sequence shown here is derived from an EMBL/GenBank/DDBJ whole genome shotgun (WGS) entry which is preliminary data.</text>
</comment>
<dbReference type="EMBL" id="JACHJL010000001">
    <property type="protein sequence ID" value="MBB5932997.1"/>
    <property type="molecule type" value="Genomic_DNA"/>
</dbReference>
<feature type="compositionally biased region" description="Polar residues" evidence="1">
    <location>
        <begin position="393"/>
        <end position="405"/>
    </location>
</feature>
<organism evidence="3 4">
    <name type="scientific">Streptomyces zagrosensis</name>
    <dbReference type="NCBI Taxonomy" id="1042984"/>
    <lineage>
        <taxon>Bacteria</taxon>
        <taxon>Bacillati</taxon>
        <taxon>Actinomycetota</taxon>
        <taxon>Actinomycetes</taxon>
        <taxon>Kitasatosporales</taxon>
        <taxon>Streptomycetaceae</taxon>
        <taxon>Streptomyces</taxon>
    </lineage>
</organism>
<accession>A0A7W9Q561</accession>
<feature type="region of interest" description="Disordered" evidence="1">
    <location>
        <begin position="267"/>
        <end position="340"/>
    </location>
</feature>
<keyword evidence="4" id="KW-1185">Reference proteome</keyword>
<dbReference type="Proteomes" id="UP000588098">
    <property type="component" value="Unassembled WGS sequence"/>
</dbReference>
<name>A0A7W9Q561_9ACTN</name>
<feature type="transmembrane region" description="Helical" evidence="2">
    <location>
        <begin position="70"/>
        <end position="89"/>
    </location>
</feature>
<proteinExistence type="predicted"/>
<keyword evidence="2" id="KW-1133">Transmembrane helix</keyword>